<keyword evidence="12" id="KW-1185">Reference proteome</keyword>
<dbReference type="InterPro" id="IPR003660">
    <property type="entry name" value="HAMP_dom"/>
</dbReference>
<dbReference type="SMART" id="SM00283">
    <property type="entry name" value="MA"/>
    <property type="match status" value="1"/>
</dbReference>
<keyword evidence="3 5" id="KW-0807">Transducer</keyword>
<feature type="compositionally biased region" description="Polar residues" evidence="6">
    <location>
        <begin position="427"/>
        <end position="439"/>
    </location>
</feature>
<evidence type="ECO:0000256" key="6">
    <source>
        <dbReference type="SAM" id="MobiDB-lite"/>
    </source>
</evidence>
<dbReference type="InterPro" id="IPR004089">
    <property type="entry name" value="MCPsignal_dom"/>
</dbReference>
<dbReference type="PANTHER" id="PTHR32089:SF112">
    <property type="entry name" value="LYSOZYME-LIKE PROTEIN-RELATED"/>
    <property type="match status" value="1"/>
</dbReference>
<feature type="domain" description="HBM" evidence="10">
    <location>
        <begin position="47"/>
        <end position="292"/>
    </location>
</feature>
<evidence type="ECO:0000256" key="4">
    <source>
        <dbReference type="ARBA" id="ARBA00029447"/>
    </source>
</evidence>
<dbReference type="SMART" id="SM00304">
    <property type="entry name" value="HAMP"/>
    <property type="match status" value="1"/>
</dbReference>
<evidence type="ECO:0000259" key="7">
    <source>
        <dbReference type="PROSITE" id="PS50111"/>
    </source>
</evidence>
<dbReference type="Gene3D" id="6.10.340.10">
    <property type="match status" value="1"/>
</dbReference>
<dbReference type="SUPFAM" id="SSF58104">
    <property type="entry name" value="Methyl-accepting chemotaxis protein (MCP) signaling domain"/>
    <property type="match status" value="1"/>
</dbReference>
<dbReference type="SMART" id="SM01358">
    <property type="entry name" value="HBM"/>
    <property type="match status" value="1"/>
</dbReference>
<evidence type="ECO:0000313" key="11">
    <source>
        <dbReference type="EMBL" id="WFE88686.1"/>
    </source>
</evidence>
<organism evidence="11 12">
    <name type="scientific">Roseibium porphyridii</name>
    <dbReference type="NCBI Taxonomy" id="2866279"/>
    <lineage>
        <taxon>Bacteria</taxon>
        <taxon>Pseudomonadati</taxon>
        <taxon>Pseudomonadota</taxon>
        <taxon>Alphaproteobacteria</taxon>
        <taxon>Hyphomicrobiales</taxon>
        <taxon>Stappiaceae</taxon>
        <taxon>Roseibium</taxon>
    </lineage>
</organism>
<dbReference type="InterPro" id="IPR032255">
    <property type="entry name" value="HBM"/>
</dbReference>
<dbReference type="Pfam" id="PF00015">
    <property type="entry name" value="MCPsignal"/>
    <property type="match status" value="1"/>
</dbReference>
<dbReference type="Pfam" id="PF00672">
    <property type="entry name" value="HAMP"/>
    <property type="match status" value="1"/>
</dbReference>
<dbReference type="Pfam" id="PF16591">
    <property type="entry name" value="HBM"/>
    <property type="match status" value="1"/>
</dbReference>
<keyword evidence="2" id="KW-0997">Cell inner membrane</keyword>
<dbReference type="EMBL" id="CP120863">
    <property type="protein sequence ID" value="WFE88686.1"/>
    <property type="molecule type" value="Genomic_DNA"/>
</dbReference>
<dbReference type="RefSeq" id="WP_265680919.1">
    <property type="nucleotide sequence ID" value="NZ_CP120863.1"/>
</dbReference>
<reference evidence="11 12" key="1">
    <citation type="submission" date="2023-03" db="EMBL/GenBank/DDBJ databases">
        <title>Roseibium porphyridii sp. nov. and Roseibium rhodosorbium sp. nov. isolated from marine algae, Porphyridium cruentum and Rhodosorus marinus, respectively.</title>
        <authorList>
            <person name="Lee M.W."/>
            <person name="Choi B.J."/>
            <person name="Lee J.K."/>
            <person name="Choi D.G."/>
            <person name="Baek J.H."/>
            <person name="Bayburt H."/>
            <person name="Kim J.M."/>
            <person name="Han D.M."/>
            <person name="Kim K.H."/>
            <person name="Jeon C.O."/>
        </authorList>
    </citation>
    <scope>NUCLEOTIDE SEQUENCE [LARGE SCALE GENOMIC DNA]</scope>
    <source>
        <strain evidence="11 12">KMA01</strain>
    </source>
</reference>
<feature type="region of interest" description="Disordered" evidence="6">
    <location>
        <begin position="418"/>
        <end position="439"/>
    </location>
</feature>
<gene>
    <name evidence="11" type="ORF">K1718_21370</name>
</gene>
<dbReference type="InterPro" id="IPR000727">
    <property type="entry name" value="T_SNARE_dom"/>
</dbReference>
<dbReference type="PROSITE" id="PS50192">
    <property type="entry name" value="T_SNARE"/>
    <property type="match status" value="1"/>
</dbReference>
<evidence type="ECO:0000259" key="10">
    <source>
        <dbReference type="PROSITE" id="PS51753"/>
    </source>
</evidence>
<feature type="domain" description="Methyl-accepting transducer" evidence="7">
    <location>
        <begin position="426"/>
        <end position="648"/>
    </location>
</feature>
<dbReference type="PROSITE" id="PS50111">
    <property type="entry name" value="CHEMOTAXIS_TRANSDUC_2"/>
    <property type="match status" value="1"/>
</dbReference>
<evidence type="ECO:0000259" key="9">
    <source>
        <dbReference type="PROSITE" id="PS50885"/>
    </source>
</evidence>
<comment type="similarity">
    <text evidence="4">Belongs to the methyl-accepting chemotaxis (MCP) protein family.</text>
</comment>
<keyword evidence="2" id="KW-0472">Membrane</keyword>
<dbReference type="Gene3D" id="1.10.287.950">
    <property type="entry name" value="Methyl-accepting chemotaxis protein"/>
    <property type="match status" value="1"/>
</dbReference>
<feature type="domain" description="T-SNARE coiled-coil homology" evidence="8">
    <location>
        <begin position="571"/>
        <end position="633"/>
    </location>
</feature>
<name>A0ABY8F0H2_9HYPH</name>
<evidence type="ECO:0000256" key="1">
    <source>
        <dbReference type="ARBA" id="ARBA00004429"/>
    </source>
</evidence>
<keyword evidence="2" id="KW-1003">Cell membrane</keyword>
<evidence type="ECO:0000259" key="8">
    <source>
        <dbReference type="PROSITE" id="PS50192"/>
    </source>
</evidence>
<sequence>MAWFYNMRLTQKLLLAFGALLVVMLFLGGKSALMFQTLDHEFSEFSEHGNALAAAADITQGFSEMEISALNYVTNPTHENLDRVDTAHSQLAQLIEEKLKKLHVPEEVERLKDAKKHIEIYWENFQKLAEEREQQLVIVDTQLHKTGDKLQSEILTVFKHKLEGELASGTPSETLDLVTDATVHLLIARDHANRYVYSHDESELDYALAEIERVKKDLTSDSMAALKGEDKALVDDAVQQIEVYVAALSDYRTLDRDIKRLETDVMLSEAKIITDDLEMIKNFAVEAEHKIEDLVHAQTSSAILFSIAGTLIGLVLGLSAAVVLGRMISRPIVQLSGTMHDLSENKLDTPVAEPRGKDEVAEMTRSVIVFRDGLIERHRMREEQEKDRETSQRRRDELDQMVGIFGNTIRGIFKRMSESSTEMSTTAEDLTQNADHSTSQALTLDQDASETSGMVATVSSAAEELISSIQEIQRNADHSAEIATKASGKAEETRSNFAELVSAADQITSVVDLIREIADQTNLLALNATIEAARAGEAGKGFAVVASEVKELAAQTARATGEIGNQVGAVQRTAQGAEQHMSEIYETVQEISEVANSIAASVSQQQSATSEIAQSMETVSSNAMRVRDSVSVMRDNAENCASSSLLVKRGSSVVYDEAVLLGSEVETFLGAIGNRSDDETYRIYSVDWAANLSVGDNQMTAKCVRISSANCLIDVKLDCPAGTPVVFETEWLKEPVQARVSVTDDQGTTLQFPLKLDHIADIKFQLEQLSLRTAA</sequence>
<evidence type="ECO:0000256" key="3">
    <source>
        <dbReference type="ARBA" id="ARBA00023224"/>
    </source>
</evidence>
<comment type="subcellular location">
    <subcellularLocation>
        <location evidence="1">Cell inner membrane</location>
        <topology evidence="1">Multi-pass membrane protein</topology>
    </subcellularLocation>
</comment>
<protein>
    <submittedName>
        <fullName evidence="11">Methyl-accepting chemotaxis protein</fullName>
    </submittedName>
</protein>
<dbReference type="PROSITE" id="PS51753">
    <property type="entry name" value="HBM"/>
    <property type="match status" value="1"/>
</dbReference>
<dbReference type="SUPFAM" id="SSF158472">
    <property type="entry name" value="HAMP domain-like"/>
    <property type="match status" value="1"/>
</dbReference>
<evidence type="ECO:0000256" key="2">
    <source>
        <dbReference type="ARBA" id="ARBA00022519"/>
    </source>
</evidence>
<dbReference type="PROSITE" id="PS50885">
    <property type="entry name" value="HAMP"/>
    <property type="match status" value="1"/>
</dbReference>
<dbReference type="Proteomes" id="UP001209803">
    <property type="component" value="Chromosome"/>
</dbReference>
<evidence type="ECO:0000313" key="12">
    <source>
        <dbReference type="Proteomes" id="UP001209803"/>
    </source>
</evidence>
<dbReference type="PANTHER" id="PTHR32089">
    <property type="entry name" value="METHYL-ACCEPTING CHEMOTAXIS PROTEIN MCPB"/>
    <property type="match status" value="1"/>
</dbReference>
<accession>A0ABY8F0H2</accession>
<feature type="domain" description="HAMP" evidence="9">
    <location>
        <begin position="326"/>
        <end position="379"/>
    </location>
</feature>
<evidence type="ECO:0000256" key="5">
    <source>
        <dbReference type="PROSITE-ProRule" id="PRU00284"/>
    </source>
</evidence>
<proteinExistence type="inferred from homology"/>